<comment type="caution">
    <text evidence="2">The sequence shown here is derived from an EMBL/GenBank/DDBJ whole genome shotgun (WGS) entry which is preliminary data.</text>
</comment>
<organism evidence="2 3">
    <name type="scientific">Inconstantimicrobium porci</name>
    <dbReference type="NCBI Taxonomy" id="2652291"/>
    <lineage>
        <taxon>Bacteria</taxon>
        <taxon>Bacillati</taxon>
        <taxon>Bacillota</taxon>
        <taxon>Clostridia</taxon>
        <taxon>Eubacteriales</taxon>
        <taxon>Clostridiaceae</taxon>
        <taxon>Inconstantimicrobium</taxon>
    </lineage>
</organism>
<evidence type="ECO:0000256" key="1">
    <source>
        <dbReference type="SAM" id="Phobius"/>
    </source>
</evidence>
<evidence type="ECO:0000313" key="2">
    <source>
        <dbReference type="EMBL" id="MSR89938.1"/>
    </source>
</evidence>
<dbReference type="Proteomes" id="UP000460287">
    <property type="component" value="Unassembled WGS sequence"/>
</dbReference>
<gene>
    <name evidence="2" type="ORF">FYJ33_00565</name>
</gene>
<dbReference type="InterPro" id="IPR028994">
    <property type="entry name" value="Integrin_alpha_N"/>
</dbReference>
<evidence type="ECO:0008006" key="4">
    <source>
        <dbReference type="Google" id="ProtNLM"/>
    </source>
</evidence>
<accession>A0A7X2MVP5</accession>
<proteinExistence type="predicted"/>
<keyword evidence="1" id="KW-1133">Transmembrane helix</keyword>
<dbReference type="EMBL" id="VULX01000001">
    <property type="protein sequence ID" value="MSR89938.1"/>
    <property type="molecule type" value="Genomic_DNA"/>
</dbReference>
<dbReference type="SUPFAM" id="SSF69318">
    <property type="entry name" value="Integrin alpha N-terminal domain"/>
    <property type="match status" value="1"/>
</dbReference>
<feature type="transmembrane region" description="Helical" evidence="1">
    <location>
        <begin position="12"/>
        <end position="32"/>
    </location>
</feature>
<dbReference type="AlphaFoldDB" id="A0A7X2MVP5"/>
<keyword evidence="1" id="KW-0472">Membrane</keyword>
<protein>
    <recommendedName>
        <fullName evidence="4">VCBS repeat-containing protein</fullName>
    </recommendedName>
</protein>
<keyword evidence="1" id="KW-0812">Transmembrane</keyword>
<keyword evidence="3" id="KW-1185">Reference proteome</keyword>
<dbReference type="RefSeq" id="WP_154529821.1">
    <property type="nucleotide sequence ID" value="NZ_JAQXTV010000132.1"/>
</dbReference>
<name>A0A7X2MVP5_9CLOT</name>
<evidence type="ECO:0000313" key="3">
    <source>
        <dbReference type="Proteomes" id="UP000460287"/>
    </source>
</evidence>
<sequence length="312" mass="36237">MRVSDKQLNKFIIQVVIFLCIVICLPIMTLYYNTNRNLDTNNSAAIETISSGKDTDYKIDLNGDGRKDILSIEVDDGKYSAIAYINSTKYQLIPSTPLNTLGTSNNEIYCTFIDTTRNNIPEIIIQSYENNTPMQHIFTWNGHKFIDIFSSTNNSIGILDHTSNKTSRLLSFNINSSLENIQQYMYIKDSYKNISYDKSDIQGYSCIQKLIDVIQLQYELEECPDIFNDDVDYYSKSLLWKLSKNSYDYQFRDCFFFDTKCDKNGNPTEYQWNIRFEKKLKSAEQTSSIIKMKVTVKQLSDMFKINSISIEK</sequence>
<reference evidence="2 3" key="1">
    <citation type="submission" date="2019-08" db="EMBL/GenBank/DDBJ databases">
        <title>In-depth cultivation of the pig gut microbiome towards novel bacterial diversity and tailored functional studies.</title>
        <authorList>
            <person name="Wylensek D."/>
            <person name="Hitch T.C.A."/>
            <person name="Clavel T."/>
        </authorList>
    </citation>
    <scope>NUCLEOTIDE SEQUENCE [LARGE SCALE GENOMIC DNA]</scope>
    <source>
        <strain evidence="2 3">WCA-383-APC-5B</strain>
    </source>
</reference>